<dbReference type="GO" id="GO:0016020">
    <property type="term" value="C:membrane"/>
    <property type="evidence" value="ECO:0007669"/>
    <property type="project" value="UniProtKB-SubCell"/>
</dbReference>
<keyword evidence="3 5" id="KW-1133">Transmembrane helix</keyword>
<feature type="transmembrane region" description="Helical" evidence="5">
    <location>
        <begin position="197"/>
        <end position="216"/>
    </location>
</feature>
<evidence type="ECO:0000313" key="7">
    <source>
        <dbReference type="Proteomes" id="UP000243515"/>
    </source>
</evidence>
<feature type="transmembrane region" description="Helical" evidence="5">
    <location>
        <begin position="81"/>
        <end position="99"/>
    </location>
</feature>
<keyword evidence="2 5" id="KW-0812">Transmembrane</keyword>
<comment type="subcellular location">
    <subcellularLocation>
        <location evidence="1">Membrane</location>
        <topology evidence="1">Multi-pass membrane protein</topology>
    </subcellularLocation>
</comment>
<evidence type="ECO:0000256" key="5">
    <source>
        <dbReference type="SAM" id="Phobius"/>
    </source>
</evidence>
<accession>A0A232LYV9</accession>
<dbReference type="EMBL" id="NPHW01003581">
    <property type="protein sequence ID" value="OXV09351.1"/>
    <property type="molecule type" value="Genomic_DNA"/>
</dbReference>
<dbReference type="Pfam" id="PF13520">
    <property type="entry name" value="AA_permease_2"/>
    <property type="match status" value="1"/>
</dbReference>
<organism evidence="6 7">
    <name type="scientific">Elaphomyces granulatus</name>
    <dbReference type="NCBI Taxonomy" id="519963"/>
    <lineage>
        <taxon>Eukaryota</taxon>
        <taxon>Fungi</taxon>
        <taxon>Dikarya</taxon>
        <taxon>Ascomycota</taxon>
        <taxon>Pezizomycotina</taxon>
        <taxon>Eurotiomycetes</taxon>
        <taxon>Eurotiomycetidae</taxon>
        <taxon>Eurotiales</taxon>
        <taxon>Elaphomycetaceae</taxon>
        <taxon>Elaphomyces</taxon>
    </lineage>
</organism>
<feature type="transmembrane region" description="Helical" evidence="5">
    <location>
        <begin position="388"/>
        <end position="405"/>
    </location>
</feature>
<dbReference type="InterPro" id="IPR002293">
    <property type="entry name" value="AA/rel_permease1"/>
</dbReference>
<evidence type="ECO:0000313" key="6">
    <source>
        <dbReference type="EMBL" id="OXV09351.1"/>
    </source>
</evidence>
<name>A0A232LYV9_9EURO</name>
<proteinExistence type="predicted"/>
<dbReference type="InterPro" id="IPR050598">
    <property type="entry name" value="AminoAcid_Transporter"/>
</dbReference>
<feature type="transmembrane region" description="Helical" evidence="5">
    <location>
        <begin position="237"/>
        <end position="261"/>
    </location>
</feature>
<feature type="transmembrane region" description="Helical" evidence="5">
    <location>
        <begin position="499"/>
        <end position="518"/>
    </location>
</feature>
<evidence type="ECO:0008006" key="8">
    <source>
        <dbReference type="Google" id="ProtNLM"/>
    </source>
</evidence>
<feature type="transmembrane region" description="Helical" evidence="5">
    <location>
        <begin position="459"/>
        <end position="479"/>
    </location>
</feature>
<keyword evidence="7" id="KW-1185">Reference proteome</keyword>
<dbReference type="PIRSF" id="PIRSF006060">
    <property type="entry name" value="AA_transporter"/>
    <property type="match status" value="1"/>
</dbReference>
<comment type="caution">
    <text evidence="6">The sequence shown here is derived from an EMBL/GenBank/DDBJ whole genome shotgun (WGS) entry which is preliminary data.</text>
</comment>
<evidence type="ECO:0000256" key="4">
    <source>
        <dbReference type="ARBA" id="ARBA00023136"/>
    </source>
</evidence>
<evidence type="ECO:0000256" key="3">
    <source>
        <dbReference type="ARBA" id="ARBA00022989"/>
    </source>
</evidence>
<feature type="transmembrane region" description="Helical" evidence="5">
    <location>
        <begin position="281"/>
        <end position="306"/>
    </location>
</feature>
<feature type="transmembrane region" description="Helical" evidence="5">
    <location>
        <begin position="417"/>
        <end position="439"/>
    </location>
</feature>
<gene>
    <name evidence="6" type="ORF">Egran_02879</name>
</gene>
<sequence length="577" mass="64233">MEYQNDPNVIRARRNIERAHSITSINPSQGPVVAAYVPVKKREFLGYRSTCALTLNRIIGSGIFVAPPVILSITGSKGLSLILWLVGGVITWAGLFVYLEYGIQFPLTGGELHYIDLVWTKPRKLMTYMYSIMFVVLSGSHANALVFGSAVIRASTPPGTTTTDYRLQKLFATLLVGVVCLFQSLSRLNYIRFSDAFALYKVSFLSAITVLGFYALGSSRFAESRGSNGTSNFQGSFGGAITSPYVVAIAILDIMRVYAGYENVNFILEEVRRPDKDPHRVYRRGAIATLFLVTFFYLMVNVAFFATCSIEEMATTQDMLSLFFSKIFGTSAKVRQVSGILLCLSSAGNVMSSTYVNTRVKQEIAREGVIPWPEFWTRSTHLGTPGPALLLHWIFSTIFIIATPLDDPNGYLIVSTLFNYSRTLLGVAIGCALLCAPWLSSFSEVDHRWKPKTSRLGFWVIYPLTVIYILTNLFVFIVSWFPPDLHTSLLTKSPIVTSYAGPATGVLIYAVGALYWAWDLHILPAFGYHFQKLSEDVKMDGSGAIELRFERDCKGIAHKVKDVVDRVTMWLGGKWSF</sequence>
<evidence type="ECO:0000256" key="2">
    <source>
        <dbReference type="ARBA" id="ARBA00022692"/>
    </source>
</evidence>
<dbReference type="Gene3D" id="1.20.1740.10">
    <property type="entry name" value="Amino acid/polyamine transporter I"/>
    <property type="match status" value="1"/>
</dbReference>
<feature type="transmembrane region" description="Helical" evidence="5">
    <location>
        <begin position="128"/>
        <end position="155"/>
    </location>
</feature>
<dbReference type="PANTHER" id="PTHR11785">
    <property type="entry name" value="AMINO ACID TRANSPORTER"/>
    <property type="match status" value="1"/>
</dbReference>
<dbReference type="GO" id="GO:0015179">
    <property type="term" value="F:L-amino acid transmembrane transporter activity"/>
    <property type="evidence" value="ECO:0007669"/>
    <property type="project" value="TreeGrafter"/>
</dbReference>
<reference evidence="6 7" key="1">
    <citation type="journal article" date="2015" name="Environ. Microbiol.">
        <title>Metagenome sequence of Elaphomyces granulatus from sporocarp tissue reveals Ascomycota ectomycorrhizal fingerprints of genome expansion and a Proteobacteria-rich microbiome.</title>
        <authorList>
            <person name="Quandt C.A."/>
            <person name="Kohler A."/>
            <person name="Hesse C.N."/>
            <person name="Sharpton T.J."/>
            <person name="Martin F."/>
            <person name="Spatafora J.W."/>
        </authorList>
    </citation>
    <scope>NUCLEOTIDE SEQUENCE [LARGE SCALE GENOMIC DNA]</scope>
    <source>
        <strain evidence="6 7">OSC145934</strain>
    </source>
</reference>
<dbReference type="Proteomes" id="UP000243515">
    <property type="component" value="Unassembled WGS sequence"/>
</dbReference>
<dbReference type="AlphaFoldDB" id="A0A232LYV9"/>
<protein>
    <recommendedName>
        <fullName evidence="8">Amino acid permease/ SLC12A domain-containing protein</fullName>
    </recommendedName>
</protein>
<dbReference type="OrthoDB" id="5982228at2759"/>
<evidence type="ECO:0000256" key="1">
    <source>
        <dbReference type="ARBA" id="ARBA00004141"/>
    </source>
</evidence>
<feature type="transmembrane region" description="Helical" evidence="5">
    <location>
        <begin position="167"/>
        <end position="185"/>
    </location>
</feature>
<keyword evidence="4 5" id="KW-0472">Membrane</keyword>
<dbReference type="PANTHER" id="PTHR11785:SF382">
    <property type="entry name" value="LOW-AFFINITY METHIONINE PERMEASE"/>
    <property type="match status" value="1"/>
</dbReference>